<dbReference type="EC" id="1.8.1.2" evidence="5"/>
<dbReference type="SUPFAM" id="SSF55124">
    <property type="entry name" value="Nitrite/Sulfite reductase N-terminal domain-like"/>
    <property type="match status" value="2"/>
</dbReference>
<dbReference type="Proteomes" id="UP000807469">
    <property type="component" value="Unassembled WGS sequence"/>
</dbReference>
<dbReference type="InterPro" id="IPR008254">
    <property type="entry name" value="Flavodoxin/NO_synth"/>
</dbReference>
<dbReference type="Gene3D" id="3.40.50.920">
    <property type="match status" value="1"/>
</dbReference>
<keyword evidence="11" id="KW-0560">Oxidoreductase</keyword>
<evidence type="ECO:0000256" key="1">
    <source>
        <dbReference type="ARBA" id="ARBA00001929"/>
    </source>
</evidence>
<keyword evidence="6" id="KW-0004">4Fe-4S</keyword>
<dbReference type="NCBIfam" id="NF010029">
    <property type="entry name" value="PRK13504.1"/>
    <property type="match status" value="1"/>
</dbReference>
<comment type="cofactor">
    <cofactor evidence="2">
        <name>[4Fe-4S] cluster</name>
        <dbReference type="ChEBI" id="CHEBI:49883"/>
    </cofactor>
</comment>
<dbReference type="GO" id="GO:0051539">
    <property type="term" value="F:4 iron, 4 sulfur cluster binding"/>
    <property type="evidence" value="ECO:0007669"/>
    <property type="project" value="UniProtKB-KW"/>
</dbReference>
<dbReference type="SUPFAM" id="SSF56014">
    <property type="entry name" value="Nitrite and sulphite reductase 4Fe-4S domain-like"/>
    <property type="match status" value="2"/>
</dbReference>
<evidence type="ECO:0000256" key="15">
    <source>
        <dbReference type="ARBA" id="ARBA00052219"/>
    </source>
</evidence>
<evidence type="ECO:0000256" key="10">
    <source>
        <dbReference type="ARBA" id="ARBA00022857"/>
    </source>
</evidence>
<dbReference type="NCBIfam" id="TIGR02041">
    <property type="entry name" value="CysI"/>
    <property type="match status" value="1"/>
</dbReference>
<evidence type="ECO:0000256" key="2">
    <source>
        <dbReference type="ARBA" id="ARBA00001966"/>
    </source>
</evidence>
<keyword evidence="19" id="KW-1185">Reference proteome</keyword>
<dbReference type="PROSITE" id="PS00365">
    <property type="entry name" value="NIR_SIR"/>
    <property type="match status" value="1"/>
</dbReference>
<dbReference type="EMBL" id="MU155251">
    <property type="protein sequence ID" value="KAF9477783.1"/>
    <property type="molecule type" value="Genomic_DNA"/>
</dbReference>
<dbReference type="GO" id="GO:0020037">
    <property type="term" value="F:heme binding"/>
    <property type="evidence" value="ECO:0007669"/>
    <property type="project" value="InterPro"/>
</dbReference>
<evidence type="ECO:0000256" key="12">
    <source>
        <dbReference type="ARBA" id="ARBA00023004"/>
    </source>
</evidence>
<evidence type="ECO:0000256" key="6">
    <source>
        <dbReference type="ARBA" id="ARBA00022485"/>
    </source>
</evidence>
<name>A0A9P5YXV6_9AGAR</name>
<keyword evidence="13" id="KW-0411">Iron-sulfur</keyword>
<dbReference type="InterPro" id="IPR009014">
    <property type="entry name" value="Transketo_C/PFOR_II"/>
</dbReference>
<dbReference type="Pfam" id="PF03460">
    <property type="entry name" value="NIR_SIR_ferr"/>
    <property type="match status" value="2"/>
</dbReference>
<dbReference type="InterPro" id="IPR005117">
    <property type="entry name" value="NiRdtase/SiRdtase_haem-b_fer"/>
</dbReference>
<evidence type="ECO:0000313" key="18">
    <source>
        <dbReference type="EMBL" id="KAF9477783.1"/>
    </source>
</evidence>
<evidence type="ECO:0000256" key="14">
    <source>
        <dbReference type="ARBA" id="ARBA00023192"/>
    </source>
</evidence>
<dbReference type="Gene3D" id="3.30.413.10">
    <property type="entry name" value="Sulfite Reductase Hemoprotein, domain 1"/>
    <property type="match status" value="2"/>
</dbReference>
<feature type="domain" description="Flavodoxin-like" evidence="17">
    <location>
        <begin position="713"/>
        <end position="865"/>
    </location>
</feature>
<evidence type="ECO:0000256" key="7">
    <source>
        <dbReference type="ARBA" id="ARBA00022605"/>
    </source>
</evidence>
<dbReference type="InterPro" id="IPR045169">
    <property type="entry name" value="NO2/SO3_Rdtase_4Fe4S_prot"/>
</dbReference>
<dbReference type="Gene3D" id="3.40.50.970">
    <property type="match status" value="2"/>
</dbReference>
<dbReference type="Gene3D" id="3.40.50.360">
    <property type="match status" value="1"/>
</dbReference>
<evidence type="ECO:0000256" key="16">
    <source>
        <dbReference type="SAM" id="MobiDB-lite"/>
    </source>
</evidence>
<dbReference type="PRINTS" id="PR00397">
    <property type="entry name" value="SIROHAEM"/>
</dbReference>
<evidence type="ECO:0000256" key="4">
    <source>
        <dbReference type="ARBA" id="ARBA00010429"/>
    </source>
</evidence>
<dbReference type="GO" id="GO:0019344">
    <property type="term" value="P:cysteine biosynthetic process"/>
    <property type="evidence" value="ECO:0007669"/>
    <property type="project" value="UniProtKB-KW"/>
</dbReference>
<dbReference type="SUPFAM" id="SSF52218">
    <property type="entry name" value="Flavoproteins"/>
    <property type="match status" value="1"/>
</dbReference>
<accession>A0A9P5YXV6</accession>
<keyword evidence="8" id="KW-0349">Heme</keyword>
<evidence type="ECO:0000256" key="3">
    <source>
        <dbReference type="ARBA" id="ARBA00004774"/>
    </source>
</evidence>
<dbReference type="InterPro" id="IPR006066">
    <property type="entry name" value="NO2/SO3_Rdtase_FeS/sirohaem_BS"/>
</dbReference>
<dbReference type="FunFam" id="3.30.413.10:FF:000003">
    <property type="entry name" value="Sulfite reductase [NADPH] hemoprotein beta-component"/>
    <property type="match status" value="1"/>
</dbReference>
<keyword evidence="10" id="KW-0521">NADP</keyword>
<dbReference type="InterPro" id="IPR036136">
    <property type="entry name" value="Nit/Sulf_reduc_fer-like_dom_sf"/>
</dbReference>
<dbReference type="OrthoDB" id="1688044at2759"/>
<dbReference type="GO" id="GO:0050661">
    <property type="term" value="F:NADP binding"/>
    <property type="evidence" value="ECO:0007669"/>
    <property type="project" value="InterPro"/>
</dbReference>
<keyword evidence="14" id="KW-0198">Cysteine biosynthesis</keyword>
<dbReference type="InterPro" id="IPR006067">
    <property type="entry name" value="NO2/SO3_Rdtase_4Fe4S_dom"/>
</dbReference>
<dbReference type="FunFam" id="3.40.50.360:FF:000016">
    <property type="entry name" value="Sulfite reductase subunit beta"/>
    <property type="match status" value="1"/>
</dbReference>
<keyword evidence="9" id="KW-0479">Metal-binding</keyword>
<protein>
    <recommendedName>
        <fullName evidence="5">assimilatory sulfite reductase (NADPH)</fullName>
        <ecNumber evidence="5">1.8.1.2</ecNumber>
    </recommendedName>
</protein>
<comment type="catalytic activity">
    <reaction evidence="15">
        <text>hydrogen sulfide + 3 NADP(+) + 3 H2O = sulfite + 3 NADPH + 4 H(+)</text>
        <dbReference type="Rhea" id="RHEA:13801"/>
        <dbReference type="ChEBI" id="CHEBI:15377"/>
        <dbReference type="ChEBI" id="CHEBI:15378"/>
        <dbReference type="ChEBI" id="CHEBI:17359"/>
        <dbReference type="ChEBI" id="CHEBI:29919"/>
        <dbReference type="ChEBI" id="CHEBI:57783"/>
        <dbReference type="ChEBI" id="CHEBI:58349"/>
        <dbReference type="EC" id="1.8.1.2"/>
    </reaction>
</comment>
<comment type="similarity">
    <text evidence="4">Belongs to the nitrite and sulfite reductase 4Fe-4S domain family.</text>
</comment>
<evidence type="ECO:0000256" key="5">
    <source>
        <dbReference type="ARBA" id="ARBA00012604"/>
    </source>
</evidence>
<dbReference type="GO" id="GO:0050311">
    <property type="term" value="F:sulfite reductase (ferredoxin) activity"/>
    <property type="evidence" value="ECO:0007669"/>
    <property type="project" value="TreeGrafter"/>
</dbReference>
<organism evidence="18 19">
    <name type="scientific">Pholiota conissans</name>
    <dbReference type="NCBI Taxonomy" id="109636"/>
    <lineage>
        <taxon>Eukaryota</taxon>
        <taxon>Fungi</taxon>
        <taxon>Dikarya</taxon>
        <taxon>Basidiomycota</taxon>
        <taxon>Agaricomycotina</taxon>
        <taxon>Agaricomycetes</taxon>
        <taxon>Agaricomycetidae</taxon>
        <taxon>Agaricales</taxon>
        <taxon>Agaricineae</taxon>
        <taxon>Strophariaceae</taxon>
        <taxon>Pholiota</taxon>
    </lineage>
</organism>
<dbReference type="SUPFAM" id="SSF52922">
    <property type="entry name" value="TK C-terminal domain-like"/>
    <property type="match status" value="1"/>
</dbReference>
<sequence length="1460" mass="160597">MASTNGSVSAVARIAYLTSDVVVDSLPPPPSTSVFSQKYNALSRTSIHRPKVISSPFGADSGSTILHNTANLTSFTASASSQVLTRLVLHLSELSALPVVFHLAVQDDLSDVLLLRAAVPFFVISTTSQQAHDNALLAARLARLERKAVVHVFYVGSLEDSPEEIPEDKILPFLLSARRPMTPRTATNGHVTPVNGANGNGHTNGKASNGHSFSEDDLASLDLFKTYESAALDTLALIRRPLRPSVSRGSAEPHTVIFIVGKANPELIVEGVTFVSLSLINPLPHSRLLQAIPSSATRVIVLEQVYRWHSRWTPIYLDLVTALQLRSSEQDLAIHSGILGDTSKVQASDVLSLVEKAILVPTARLLLGEVNAPSSAVDSIPHIPKHEAAYTKILAHLFNERLEIENSPYLVASQGEIATTPEYALGRVRGQLDSRAELVNNIQELLQDAGLDADLHALLTKWVLAKEDNVKSGALGKAIIESLEATPIDHPAANHILTLREFFPTRSRWIIGSDAWSYDLGASGLHHAIASRLNVNILILDTLPYSTRNTADPHRRKHDAGLYAMNHGDVFVASVAVFSSYTQVLQAITEADRFNGPSVILAYLPYQSEDASALDILKETKLAVDSGYWPLYRWDPSKEKEGKEPFSLDSDAVKNDLKQFLDRQNHLSQLVRSTPKMVAELVGSLGETVKEARKKRAQDAYNSLLNSLDAPPVLILYASDGGAAEKKAKRLENRARLRGLSTTIATLDSYTLETLGEEEHVIFVTSTAGQGEPPQNARTFFKSLNAAAARDDQVLTKVRYSVFGMGDSHYWPRPEDAHYYNKPGKDLDARLEKLGAERIVDLGLGDDQDADGSETGYKLWEPLVWKALGVDSVEVTEAEPEPITNEHIKAASGYLRGTIAEGLQDFSTGALAPSDGQLTKFHGIYQQDDRDIREEREAQGVEPAYSFMIRVRMPGGVCTPKQWLDMHQIADEHGNGTFKITTRATFQFHGVIKRHLKPAIQEINRALLDTLAACGDVNRNVICSSIPTLSKLHQQVYEFSKEVSNHLIPRTTAYHEIWLDKKLVAGDALKDFEPLYGEFYLPRKFKVAVAVPPTNDVDVFANDLGFIAIVGDNGELQGFNVSIGGGMGVTHGNKKTYPRVGSIIGFCTPEQGKFVAEKVMLVQRDHGNRADRKNARLKYTVDRMGLDVYKAEVEKLLGYSLQPARLFTFDRNVDDFGWHTGSDGKHHFTMFIENGRIADEPGKDFKTGLREIAKVHKGTFRLTANQHVLLSDIATEDLDEIKALLRKYKMDNLDFSGLRLSSSACVAFPTCGLAMAESERYLPLLVDKVEKICEENGLRHDSIVMRMTGCPNGCARPYVAEVAFVGKAPGNYAMLLGGGYYGQRLNKIYRESVTEPEILAILKPMIKRYALERLEGERFGDFTIRAGYIAPTTEGRLWYDRSGGEGVNREGAVVEVAAAA</sequence>
<dbReference type="GO" id="GO:0000103">
    <property type="term" value="P:sulfate assimilation"/>
    <property type="evidence" value="ECO:0007669"/>
    <property type="project" value="TreeGrafter"/>
</dbReference>
<dbReference type="HAMAP" id="MF_01540">
    <property type="entry name" value="CysI"/>
    <property type="match status" value="1"/>
</dbReference>
<dbReference type="GO" id="GO:0010181">
    <property type="term" value="F:FMN binding"/>
    <property type="evidence" value="ECO:0007669"/>
    <property type="project" value="InterPro"/>
</dbReference>
<evidence type="ECO:0000313" key="19">
    <source>
        <dbReference type="Proteomes" id="UP000807469"/>
    </source>
</evidence>
<dbReference type="FunFam" id="3.30.413.10:FF:000004">
    <property type="entry name" value="Sulfite reductase [NADPH] hemoprotein beta-component"/>
    <property type="match status" value="1"/>
</dbReference>
<dbReference type="PANTHER" id="PTHR11493:SF47">
    <property type="entry name" value="SULFITE REDUCTASE [NADPH] SUBUNIT BETA"/>
    <property type="match status" value="1"/>
</dbReference>
<dbReference type="InterPro" id="IPR029061">
    <property type="entry name" value="THDP-binding"/>
</dbReference>
<reference evidence="18" key="1">
    <citation type="submission" date="2020-11" db="EMBL/GenBank/DDBJ databases">
        <authorList>
            <consortium name="DOE Joint Genome Institute"/>
            <person name="Ahrendt S."/>
            <person name="Riley R."/>
            <person name="Andreopoulos W."/>
            <person name="Labutti K."/>
            <person name="Pangilinan J."/>
            <person name="Ruiz-Duenas F.J."/>
            <person name="Barrasa J.M."/>
            <person name="Sanchez-Garcia M."/>
            <person name="Camarero S."/>
            <person name="Miyauchi S."/>
            <person name="Serrano A."/>
            <person name="Linde D."/>
            <person name="Babiker R."/>
            <person name="Drula E."/>
            <person name="Ayuso-Fernandez I."/>
            <person name="Pacheco R."/>
            <person name="Padilla G."/>
            <person name="Ferreira P."/>
            <person name="Barriuso J."/>
            <person name="Kellner H."/>
            <person name="Castanera R."/>
            <person name="Alfaro M."/>
            <person name="Ramirez L."/>
            <person name="Pisabarro A.G."/>
            <person name="Kuo A."/>
            <person name="Tritt A."/>
            <person name="Lipzen A."/>
            <person name="He G."/>
            <person name="Yan M."/>
            <person name="Ng V."/>
            <person name="Cullen D."/>
            <person name="Martin F."/>
            <person name="Rosso M.-N."/>
            <person name="Henrissat B."/>
            <person name="Hibbett D."/>
            <person name="Martinez A.T."/>
            <person name="Grigoriev I.V."/>
        </authorList>
    </citation>
    <scope>NUCLEOTIDE SEQUENCE</scope>
    <source>
        <strain evidence="18">CIRM-BRFM 674</strain>
    </source>
</reference>
<comment type="cofactor">
    <cofactor evidence="1">
        <name>siroheme</name>
        <dbReference type="ChEBI" id="CHEBI:60052"/>
    </cofactor>
</comment>
<dbReference type="InterPro" id="IPR045854">
    <property type="entry name" value="NO2/SO3_Rdtase_4Fe4S_sf"/>
</dbReference>
<dbReference type="GO" id="GO:0046872">
    <property type="term" value="F:metal ion binding"/>
    <property type="evidence" value="ECO:0007669"/>
    <property type="project" value="UniProtKB-KW"/>
</dbReference>
<feature type="region of interest" description="Disordered" evidence="16">
    <location>
        <begin position="184"/>
        <end position="211"/>
    </location>
</feature>
<evidence type="ECO:0000259" key="17">
    <source>
        <dbReference type="PROSITE" id="PS50902"/>
    </source>
</evidence>
<keyword evidence="7" id="KW-0028">Amino-acid biosynthesis</keyword>
<dbReference type="InterPro" id="IPR011786">
    <property type="entry name" value="CysI"/>
</dbReference>
<evidence type="ECO:0000256" key="11">
    <source>
        <dbReference type="ARBA" id="ARBA00023002"/>
    </source>
</evidence>
<dbReference type="Pfam" id="PF01077">
    <property type="entry name" value="NIR_SIR"/>
    <property type="match status" value="1"/>
</dbReference>
<keyword evidence="12" id="KW-0408">Iron</keyword>
<gene>
    <name evidence="18" type="ORF">BDN70DRAFT_880803</name>
</gene>
<dbReference type="InterPro" id="IPR029039">
    <property type="entry name" value="Flavoprotein-like_sf"/>
</dbReference>
<dbReference type="SUPFAM" id="SSF52518">
    <property type="entry name" value="Thiamin diphosphate-binding fold (THDP-binding)"/>
    <property type="match status" value="1"/>
</dbReference>
<dbReference type="PRINTS" id="PR00369">
    <property type="entry name" value="FLAVODOXIN"/>
</dbReference>
<dbReference type="PANTHER" id="PTHR11493">
    <property type="entry name" value="SULFITE REDUCTASE [NADPH] SUBUNIT BETA-RELATED"/>
    <property type="match status" value="1"/>
</dbReference>
<proteinExistence type="inferred from homology"/>
<comment type="pathway">
    <text evidence="3">Sulfur metabolism; hydrogen sulfide biosynthesis; hydrogen sulfide from sulfite (NADPH route): step 1/1.</text>
</comment>
<dbReference type="InterPro" id="IPR001094">
    <property type="entry name" value="Flavdoxin-like"/>
</dbReference>
<dbReference type="GO" id="GO:0004783">
    <property type="term" value="F:sulfite reductase (NADPH) activity"/>
    <property type="evidence" value="ECO:0007669"/>
    <property type="project" value="UniProtKB-EC"/>
</dbReference>
<comment type="caution">
    <text evidence="18">The sequence shown here is derived from an EMBL/GenBank/DDBJ whole genome shotgun (WGS) entry which is preliminary data.</text>
</comment>
<dbReference type="PROSITE" id="PS50902">
    <property type="entry name" value="FLAVODOXIN_LIKE"/>
    <property type="match status" value="1"/>
</dbReference>
<evidence type="ECO:0000256" key="13">
    <source>
        <dbReference type="ARBA" id="ARBA00023014"/>
    </source>
</evidence>
<dbReference type="GO" id="GO:0009337">
    <property type="term" value="C:sulfite reductase complex (NADPH)"/>
    <property type="evidence" value="ECO:0007669"/>
    <property type="project" value="InterPro"/>
</dbReference>
<evidence type="ECO:0000256" key="8">
    <source>
        <dbReference type="ARBA" id="ARBA00022617"/>
    </source>
</evidence>
<dbReference type="Pfam" id="PF00258">
    <property type="entry name" value="Flavodoxin_1"/>
    <property type="match status" value="1"/>
</dbReference>
<evidence type="ECO:0000256" key="9">
    <source>
        <dbReference type="ARBA" id="ARBA00022723"/>
    </source>
</evidence>